<evidence type="ECO:0000313" key="17">
    <source>
        <dbReference type="EMBL" id="EPQ13038.1"/>
    </source>
</evidence>
<dbReference type="SUPFAM" id="SSF48726">
    <property type="entry name" value="Immunoglobulin"/>
    <property type="match status" value="2"/>
</dbReference>
<comment type="subcellular location">
    <subcellularLocation>
        <location evidence="2">Cytoplasm</location>
        <location evidence="2">Cytoskeleton</location>
        <location evidence="2">Microtubule organizing center</location>
        <location evidence="2">Centrosome</location>
    </subcellularLocation>
    <subcellularLocation>
        <location evidence="3">Golgi apparatus</location>
    </subcellularLocation>
    <subcellularLocation>
        <location evidence="1">Nucleus</location>
    </subcellularLocation>
</comment>
<evidence type="ECO:0000256" key="1">
    <source>
        <dbReference type="ARBA" id="ARBA00004123"/>
    </source>
</evidence>
<dbReference type="Pfam" id="PF07686">
    <property type="entry name" value="V-set"/>
    <property type="match status" value="2"/>
</dbReference>
<dbReference type="GO" id="GO:0005829">
    <property type="term" value="C:cytosol"/>
    <property type="evidence" value="ECO:0007669"/>
    <property type="project" value="TreeGrafter"/>
</dbReference>
<evidence type="ECO:0000256" key="11">
    <source>
        <dbReference type="ARBA" id="ARBA00023319"/>
    </source>
</evidence>
<keyword evidence="9" id="KW-0206">Cytoskeleton</keyword>
<organism evidence="17 18">
    <name type="scientific">Myotis brandtii</name>
    <name type="common">Brandt's bat</name>
    <dbReference type="NCBI Taxonomy" id="109478"/>
    <lineage>
        <taxon>Eukaryota</taxon>
        <taxon>Metazoa</taxon>
        <taxon>Chordata</taxon>
        <taxon>Craniata</taxon>
        <taxon>Vertebrata</taxon>
        <taxon>Euteleostomi</taxon>
        <taxon>Mammalia</taxon>
        <taxon>Eutheria</taxon>
        <taxon>Laurasiatheria</taxon>
        <taxon>Chiroptera</taxon>
        <taxon>Yangochiroptera</taxon>
        <taxon>Vespertilionidae</taxon>
        <taxon>Myotis</taxon>
    </lineage>
</organism>
<evidence type="ECO:0000256" key="13">
    <source>
        <dbReference type="SAM" id="MobiDB-lite"/>
    </source>
</evidence>
<dbReference type="GO" id="GO:0005813">
    <property type="term" value="C:centrosome"/>
    <property type="evidence" value="ECO:0007669"/>
    <property type="project" value="UniProtKB-SubCell"/>
</dbReference>
<dbReference type="eggNOG" id="ENOG502SR6W">
    <property type="taxonomic scope" value="Eukaryota"/>
</dbReference>
<sequence length="667" mass="73419">MASLRDYKRHRVPLVMPTPPHLAHSPPSWRLVLLLVLAGVSERSKGNEWQVLQPEGPMLVAEGETLLLRCTVVGSCIDAMIKWVKVSNQDQQEIYNFKHGFFPGVTPVTQQTLEPLSCDYSIYIHNVTKEQEGTYHCVRFDGLSEPSEKQLDEGTSVLVKGAGNREPNLRIIQPQELVLATPGDNVFLNCTVLGDGPSGPIRWFRGSGLSREAIYNFEGISQPNVTAVQASSRDFSILLQGVSTEYAGTYYCVKFQRKLNRQYLSGQGTRLRVKAKPTSSQEAEVINQHVARRSLSGLLSVLTAVVLGMKAVTLAALLLALAACWRHGTDLLIALASFYEDGGDEDIVTISQATPSSVSRGTVSSDNRVTSFKDLIHDQDEDEEEEEGQRFYAGGSERSGQQIVGPPRKRSPNELVDDLFKGAKEHGAVAVEQMTRSPGETSKPKPFAGGGYRLGAAPEEESAYVAGERRRHSSQDVHIVLKLWKSGFSLDNGELRSYQDPSNAQFLESIRRGEVPAELRRLAHGGQVNLDMEDHRDEDFVKPKGAFKAFTGEGQKLGSTAPQVLNTVFPAQQAENEAKASSSISIDETQPTTNIQIRLADGGRLVQKFNHSHRISDIRLFIVDARPAMAATSFVLMTTFPNKELADENQTLKEANLLNAVIVQRLT</sequence>
<dbReference type="FunFam" id="2.60.40.10:FF:000295">
    <property type="entry name" value="Tyrosine-protein phosphatase non-receptor type substrate 1"/>
    <property type="match status" value="1"/>
</dbReference>
<dbReference type="Pfam" id="PF00789">
    <property type="entry name" value="UBX"/>
    <property type="match status" value="1"/>
</dbReference>
<dbReference type="GO" id="GO:0031468">
    <property type="term" value="P:nuclear membrane reassembly"/>
    <property type="evidence" value="ECO:0007669"/>
    <property type="project" value="TreeGrafter"/>
</dbReference>
<dbReference type="PROSITE" id="PS50033">
    <property type="entry name" value="UBX"/>
    <property type="match status" value="1"/>
</dbReference>
<dbReference type="Gene3D" id="2.60.40.10">
    <property type="entry name" value="Immunoglobulins"/>
    <property type="match status" value="2"/>
</dbReference>
<accession>S7PQ95</accession>
<name>S7PQ95_MYOBR</name>
<evidence type="ECO:0000256" key="12">
    <source>
        <dbReference type="ARBA" id="ARBA00025968"/>
    </source>
</evidence>
<evidence type="ECO:0000256" key="10">
    <source>
        <dbReference type="ARBA" id="ARBA00023242"/>
    </source>
</evidence>
<evidence type="ECO:0000313" key="18">
    <source>
        <dbReference type="Proteomes" id="UP000052978"/>
    </source>
</evidence>
<keyword evidence="10" id="KW-0539">Nucleus</keyword>
<evidence type="ECO:0000256" key="9">
    <source>
        <dbReference type="ARBA" id="ARBA00023212"/>
    </source>
</evidence>
<evidence type="ECO:0000256" key="2">
    <source>
        <dbReference type="ARBA" id="ARBA00004300"/>
    </source>
</evidence>
<reference evidence="17 18" key="1">
    <citation type="journal article" date="2013" name="Nat. Commun.">
        <title>Genome analysis reveals insights into physiology and longevity of the Brandt's bat Myotis brandtii.</title>
        <authorList>
            <person name="Seim I."/>
            <person name="Fang X."/>
            <person name="Xiong Z."/>
            <person name="Lobanov A.V."/>
            <person name="Huang Z."/>
            <person name="Ma S."/>
            <person name="Feng Y."/>
            <person name="Turanov A.A."/>
            <person name="Zhu Y."/>
            <person name="Lenz T.L."/>
            <person name="Gerashchenko M.V."/>
            <person name="Fan D."/>
            <person name="Hee Yim S."/>
            <person name="Yao X."/>
            <person name="Jordan D."/>
            <person name="Xiong Y."/>
            <person name="Ma Y."/>
            <person name="Lyapunov A.N."/>
            <person name="Chen G."/>
            <person name="Kulakova O.I."/>
            <person name="Sun Y."/>
            <person name="Lee S.G."/>
            <person name="Bronson R.T."/>
            <person name="Moskalev A.A."/>
            <person name="Sunyaev S.R."/>
            <person name="Zhang G."/>
            <person name="Krogh A."/>
            <person name="Wang J."/>
            <person name="Gladyshev V.N."/>
        </authorList>
    </citation>
    <scope>NUCLEOTIDE SEQUENCE [LARGE SCALE GENOMIC DNA]</scope>
</reference>
<dbReference type="GO" id="GO:0043161">
    <property type="term" value="P:proteasome-mediated ubiquitin-dependent protein catabolic process"/>
    <property type="evidence" value="ECO:0007669"/>
    <property type="project" value="TreeGrafter"/>
</dbReference>
<feature type="domain" description="UBX" evidence="14">
    <location>
        <begin position="588"/>
        <end position="665"/>
    </location>
</feature>
<dbReference type="Pfam" id="PF08059">
    <property type="entry name" value="SEP"/>
    <property type="match status" value="1"/>
</dbReference>
<dbReference type="PANTHER" id="PTHR23333:SF24">
    <property type="entry name" value="NSFL1 COFACTOR P47"/>
    <property type="match status" value="1"/>
</dbReference>
<evidence type="ECO:0000256" key="8">
    <source>
        <dbReference type="ARBA" id="ARBA00023180"/>
    </source>
</evidence>
<evidence type="ECO:0000259" key="15">
    <source>
        <dbReference type="PROSITE" id="PS50835"/>
    </source>
</evidence>
<dbReference type="GO" id="GO:0000045">
    <property type="term" value="P:autophagosome assembly"/>
    <property type="evidence" value="ECO:0007669"/>
    <property type="project" value="TreeGrafter"/>
</dbReference>
<dbReference type="InterPro" id="IPR036179">
    <property type="entry name" value="Ig-like_dom_sf"/>
</dbReference>
<protein>
    <submittedName>
        <fullName evidence="17">NSFL1 cofactor p47</fullName>
    </submittedName>
</protein>
<dbReference type="GO" id="GO:0043130">
    <property type="term" value="F:ubiquitin binding"/>
    <property type="evidence" value="ECO:0007669"/>
    <property type="project" value="TreeGrafter"/>
</dbReference>
<feature type="domain" description="Ig-like" evidence="15">
    <location>
        <begin position="167"/>
        <end position="252"/>
    </location>
</feature>
<dbReference type="InterPro" id="IPR003599">
    <property type="entry name" value="Ig_sub"/>
</dbReference>
<dbReference type="Gene3D" id="3.10.20.90">
    <property type="entry name" value="Phosphatidylinositol 3-kinase Catalytic Subunit, Chain A, domain 1"/>
    <property type="match status" value="1"/>
</dbReference>
<dbReference type="InterPro" id="IPR036241">
    <property type="entry name" value="NSFL1C_SEP_dom_sf"/>
</dbReference>
<dbReference type="PROSITE" id="PS51399">
    <property type="entry name" value="SEP"/>
    <property type="match status" value="1"/>
</dbReference>
<dbReference type="CDD" id="cd17162">
    <property type="entry name" value="UBX_UBXN2C"/>
    <property type="match status" value="1"/>
</dbReference>
<dbReference type="SUPFAM" id="SSF54236">
    <property type="entry name" value="Ubiquitin-like"/>
    <property type="match status" value="1"/>
</dbReference>
<evidence type="ECO:0000256" key="4">
    <source>
        <dbReference type="ARBA" id="ARBA00022490"/>
    </source>
</evidence>
<keyword evidence="4" id="KW-0963">Cytoplasm</keyword>
<dbReference type="SUPFAM" id="SSF102848">
    <property type="entry name" value="NSFL1 (p97 ATPase) cofactor p47, SEP domain"/>
    <property type="match status" value="1"/>
</dbReference>
<keyword evidence="6" id="KW-0333">Golgi apparatus</keyword>
<dbReference type="SMART" id="SM00553">
    <property type="entry name" value="SEP"/>
    <property type="match status" value="1"/>
</dbReference>
<dbReference type="FunFam" id="3.10.20.90:FF:000093">
    <property type="entry name" value="NSFL1 (P97) cofactor (P47)"/>
    <property type="match status" value="1"/>
</dbReference>
<dbReference type="SMART" id="SM00409">
    <property type="entry name" value="IG"/>
    <property type="match status" value="2"/>
</dbReference>
<dbReference type="InterPro" id="IPR013783">
    <property type="entry name" value="Ig-like_fold"/>
</dbReference>
<keyword evidence="8" id="KW-0325">Glycoprotein</keyword>
<dbReference type="InterPro" id="IPR029071">
    <property type="entry name" value="Ubiquitin-like_domsf"/>
</dbReference>
<dbReference type="InterPro" id="IPR013106">
    <property type="entry name" value="Ig_V-set"/>
</dbReference>
<dbReference type="EMBL" id="KE163659">
    <property type="protein sequence ID" value="EPQ13038.1"/>
    <property type="molecule type" value="Genomic_DNA"/>
</dbReference>
<dbReference type="InterPro" id="IPR007110">
    <property type="entry name" value="Ig-like_dom"/>
</dbReference>
<dbReference type="Gene3D" id="3.30.420.210">
    <property type="entry name" value="SEP domain"/>
    <property type="match status" value="1"/>
</dbReference>
<proteinExistence type="predicted"/>
<dbReference type="PANTHER" id="PTHR23333">
    <property type="entry name" value="UBX DOMAIN CONTAINING PROTEIN"/>
    <property type="match status" value="1"/>
</dbReference>
<feature type="region of interest" description="Disordered" evidence="13">
    <location>
        <begin position="376"/>
        <end position="414"/>
    </location>
</feature>
<evidence type="ECO:0000256" key="3">
    <source>
        <dbReference type="ARBA" id="ARBA00004555"/>
    </source>
</evidence>
<dbReference type="PROSITE" id="PS50835">
    <property type="entry name" value="IG_LIKE"/>
    <property type="match status" value="2"/>
</dbReference>
<keyword evidence="18" id="KW-1185">Reference proteome</keyword>
<keyword evidence="5" id="KW-0732">Signal</keyword>
<feature type="domain" description="SEP" evidence="16">
    <location>
        <begin position="476"/>
        <end position="541"/>
    </location>
</feature>
<gene>
    <name evidence="17" type="ORF">D623_10009977</name>
</gene>
<evidence type="ECO:0000256" key="6">
    <source>
        <dbReference type="ARBA" id="ARBA00023034"/>
    </source>
</evidence>
<dbReference type="FunFam" id="3.30.420.210:FF:000001">
    <property type="entry name" value="NSFL1 (P97) cofactor (P47)"/>
    <property type="match status" value="1"/>
</dbReference>
<dbReference type="AlphaFoldDB" id="S7PQ95"/>
<evidence type="ECO:0000256" key="7">
    <source>
        <dbReference type="ARBA" id="ARBA00023157"/>
    </source>
</evidence>
<feature type="domain" description="Ig-like" evidence="15">
    <location>
        <begin position="20"/>
        <end position="137"/>
    </location>
</feature>
<keyword evidence="11" id="KW-0393">Immunoglobulin domain</keyword>
<dbReference type="Proteomes" id="UP000052978">
    <property type="component" value="Unassembled WGS sequence"/>
</dbReference>
<dbReference type="GO" id="GO:0007030">
    <property type="term" value="P:Golgi organization"/>
    <property type="evidence" value="ECO:0007669"/>
    <property type="project" value="TreeGrafter"/>
</dbReference>
<dbReference type="GO" id="GO:0005794">
    <property type="term" value="C:Golgi apparatus"/>
    <property type="evidence" value="ECO:0007669"/>
    <property type="project" value="UniProtKB-SubCell"/>
</dbReference>
<dbReference type="InterPro" id="IPR001012">
    <property type="entry name" value="UBX_dom"/>
</dbReference>
<dbReference type="GO" id="GO:0005634">
    <property type="term" value="C:nucleus"/>
    <property type="evidence" value="ECO:0007669"/>
    <property type="project" value="UniProtKB-SubCell"/>
</dbReference>
<evidence type="ECO:0000256" key="5">
    <source>
        <dbReference type="ARBA" id="ARBA00022729"/>
    </source>
</evidence>
<keyword evidence="7" id="KW-1015">Disulfide bond</keyword>
<dbReference type="SMART" id="SM00166">
    <property type="entry name" value="UBX"/>
    <property type="match status" value="1"/>
</dbReference>
<dbReference type="InterPro" id="IPR012989">
    <property type="entry name" value="SEP_domain"/>
</dbReference>
<comment type="subunit">
    <text evidence="12">Part of a ternary complex containing STX5A, NSFL1C and VCP. NSFL1C forms a homotrimer that binds to one end of a VCP homohexamer. The complex binds to membranes enriched in phosphatidylethanolamine-containing lipids and promotes Golgi membrane fusion. Interaction with VCIP135 leads to dissociation of the complex via ATP hydrolysis by VCP. Binds ubiquitin and mono-ubiquitinated proteins via its N-terminal UBA-like domain when bound to VCP.</text>
</comment>
<evidence type="ECO:0000259" key="14">
    <source>
        <dbReference type="PROSITE" id="PS50033"/>
    </source>
</evidence>
<feature type="region of interest" description="Disordered" evidence="13">
    <location>
        <begin position="433"/>
        <end position="454"/>
    </location>
</feature>
<evidence type="ECO:0000259" key="16">
    <source>
        <dbReference type="PROSITE" id="PS51399"/>
    </source>
</evidence>
<dbReference type="GO" id="GO:0061025">
    <property type="term" value="P:membrane fusion"/>
    <property type="evidence" value="ECO:0007669"/>
    <property type="project" value="TreeGrafter"/>
</dbReference>